<comment type="function">
    <text evidence="6">May play the central regulatory role in sporulation. It may be an element of the effector pathway responsible for the activation of sporulation genes in response to nutritional stress. Spo0A may act in concert with spo0H (a sigma factor) to control the expression of some genes that are critical to the sporulation process.</text>
</comment>
<evidence type="ECO:0000256" key="7">
    <source>
        <dbReference type="PROSITE-ProRule" id="PRU00169"/>
    </source>
</evidence>
<evidence type="ECO:0000313" key="11">
    <source>
        <dbReference type="Proteomes" id="UP000579281"/>
    </source>
</evidence>
<evidence type="ECO:0000259" key="8">
    <source>
        <dbReference type="PROSITE" id="PS50043"/>
    </source>
</evidence>
<accession>A0A841KS32</accession>
<keyword evidence="4 10" id="KW-0238">DNA-binding</keyword>
<dbReference type="InterPro" id="IPR058245">
    <property type="entry name" value="NreC/VraR/RcsB-like_REC"/>
</dbReference>
<dbReference type="SUPFAM" id="SSF52172">
    <property type="entry name" value="CheY-like"/>
    <property type="match status" value="1"/>
</dbReference>
<organism evidence="10 11">
    <name type="scientific">Anaerosolibacter carboniphilus</name>
    <dbReference type="NCBI Taxonomy" id="1417629"/>
    <lineage>
        <taxon>Bacteria</taxon>
        <taxon>Bacillati</taxon>
        <taxon>Bacillota</taxon>
        <taxon>Clostridia</taxon>
        <taxon>Peptostreptococcales</taxon>
        <taxon>Thermotaleaceae</taxon>
        <taxon>Anaerosolibacter</taxon>
    </lineage>
</organism>
<keyword evidence="5" id="KW-0804">Transcription</keyword>
<dbReference type="InterPro" id="IPR001789">
    <property type="entry name" value="Sig_transdc_resp-reg_receiver"/>
</dbReference>
<keyword evidence="11" id="KW-1185">Reference proteome</keyword>
<dbReference type="InterPro" id="IPR000792">
    <property type="entry name" value="Tscrpt_reg_LuxR_C"/>
</dbReference>
<dbReference type="PROSITE" id="PS50110">
    <property type="entry name" value="RESPONSE_REGULATORY"/>
    <property type="match status" value="1"/>
</dbReference>
<dbReference type="SUPFAM" id="SSF46894">
    <property type="entry name" value="C-terminal effector domain of the bipartite response regulators"/>
    <property type="match status" value="1"/>
</dbReference>
<evidence type="ECO:0000256" key="4">
    <source>
        <dbReference type="ARBA" id="ARBA00023125"/>
    </source>
</evidence>
<evidence type="ECO:0000256" key="3">
    <source>
        <dbReference type="ARBA" id="ARBA00023015"/>
    </source>
</evidence>
<dbReference type="CDD" id="cd06170">
    <property type="entry name" value="LuxR_C_like"/>
    <property type="match status" value="1"/>
</dbReference>
<evidence type="ECO:0000313" key="10">
    <source>
        <dbReference type="EMBL" id="MBB6216191.1"/>
    </source>
</evidence>
<feature type="modified residue" description="4-aspartylphosphate" evidence="7">
    <location>
        <position position="58"/>
    </location>
</feature>
<evidence type="ECO:0000256" key="5">
    <source>
        <dbReference type="ARBA" id="ARBA00023163"/>
    </source>
</evidence>
<dbReference type="Pfam" id="PF00196">
    <property type="entry name" value="GerE"/>
    <property type="match status" value="1"/>
</dbReference>
<dbReference type="InterPro" id="IPR016032">
    <property type="entry name" value="Sig_transdc_resp-reg_C-effctor"/>
</dbReference>
<evidence type="ECO:0000259" key="9">
    <source>
        <dbReference type="PROSITE" id="PS50110"/>
    </source>
</evidence>
<evidence type="ECO:0000256" key="1">
    <source>
        <dbReference type="ARBA" id="ARBA00018672"/>
    </source>
</evidence>
<dbReference type="PRINTS" id="PR00038">
    <property type="entry name" value="HTHLUXR"/>
</dbReference>
<dbReference type="SMART" id="SM00448">
    <property type="entry name" value="REC"/>
    <property type="match status" value="1"/>
</dbReference>
<gene>
    <name evidence="10" type="ORF">HNQ80_002290</name>
</gene>
<dbReference type="InterPro" id="IPR039420">
    <property type="entry name" value="WalR-like"/>
</dbReference>
<dbReference type="Proteomes" id="UP000579281">
    <property type="component" value="Unassembled WGS sequence"/>
</dbReference>
<dbReference type="Pfam" id="PF00072">
    <property type="entry name" value="Response_reg"/>
    <property type="match status" value="1"/>
</dbReference>
<feature type="domain" description="Response regulatory" evidence="9">
    <location>
        <begin position="7"/>
        <end position="123"/>
    </location>
</feature>
<feature type="domain" description="HTH luxR-type" evidence="8">
    <location>
        <begin position="144"/>
        <end position="209"/>
    </location>
</feature>
<name>A0A841KS32_9FIRM</name>
<dbReference type="PROSITE" id="PS50043">
    <property type="entry name" value="HTH_LUXR_2"/>
    <property type="match status" value="1"/>
</dbReference>
<dbReference type="CDD" id="cd17535">
    <property type="entry name" value="REC_NarL-like"/>
    <property type="match status" value="1"/>
</dbReference>
<reference evidence="10 11" key="1">
    <citation type="submission" date="2020-08" db="EMBL/GenBank/DDBJ databases">
        <title>Genomic Encyclopedia of Type Strains, Phase IV (KMG-IV): sequencing the most valuable type-strain genomes for metagenomic binning, comparative biology and taxonomic classification.</title>
        <authorList>
            <person name="Goeker M."/>
        </authorList>
    </citation>
    <scope>NUCLEOTIDE SEQUENCE [LARGE SCALE GENOMIC DNA]</scope>
    <source>
        <strain evidence="10 11">DSM 103526</strain>
    </source>
</reference>
<dbReference type="Gene3D" id="3.40.50.2300">
    <property type="match status" value="1"/>
</dbReference>
<evidence type="ECO:0000256" key="2">
    <source>
        <dbReference type="ARBA" id="ARBA00022553"/>
    </source>
</evidence>
<dbReference type="GO" id="GO:0006355">
    <property type="term" value="P:regulation of DNA-templated transcription"/>
    <property type="evidence" value="ECO:0007669"/>
    <property type="project" value="InterPro"/>
</dbReference>
<keyword evidence="2 7" id="KW-0597">Phosphoprotein</keyword>
<protein>
    <recommendedName>
        <fullName evidence="1">Stage 0 sporulation protein A homolog</fullName>
    </recommendedName>
</protein>
<dbReference type="PANTHER" id="PTHR43214">
    <property type="entry name" value="TWO-COMPONENT RESPONSE REGULATOR"/>
    <property type="match status" value="1"/>
</dbReference>
<dbReference type="GO" id="GO:0000160">
    <property type="term" value="P:phosphorelay signal transduction system"/>
    <property type="evidence" value="ECO:0007669"/>
    <property type="project" value="InterPro"/>
</dbReference>
<dbReference type="PROSITE" id="PS00622">
    <property type="entry name" value="HTH_LUXR_1"/>
    <property type="match status" value="1"/>
</dbReference>
<keyword evidence="3" id="KW-0805">Transcription regulation</keyword>
<dbReference type="RefSeq" id="WP_184310732.1">
    <property type="nucleotide sequence ID" value="NZ_JACHEN010000013.1"/>
</dbReference>
<dbReference type="AlphaFoldDB" id="A0A841KS32"/>
<comment type="caution">
    <text evidence="10">The sequence shown here is derived from an EMBL/GenBank/DDBJ whole genome shotgun (WGS) entry which is preliminary data.</text>
</comment>
<dbReference type="GO" id="GO:0003677">
    <property type="term" value="F:DNA binding"/>
    <property type="evidence" value="ECO:0007669"/>
    <property type="project" value="UniProtKB-KW"/>
</dbReference>
<evidence type="ECO:0000256" key="6">
    <source>
        <dbReference type="ARBA" id="ARBA00024867"/>
    </source>
</evidence>
<dbReference type="InterPro" id="IPR011006">
    <property type="entry name" value="CheY-like_superfamily"/>
</dbReference>
<proteinExistence type="predicted"/>
<dbReference type="EMBL" id="JACHEN010000013">
    <property type="protein sequence ID" value="MBB6216191.1"/>
    <property type="molecule type" value="Genomic_DNA"/>
</dbReference>
<sequence length="212" mass="23634">MEMKNIRILLVDDHAIVRWGMSTLIEKKQGYLVCGEAATLAEAYEKVETLKPEIVLLDLKLPDGDGATGCRQIKKISPNTKIIVLTAFADDLLLLETIKAGADGYLLKNIDSKAILSAIENVAKGESILDPAMIGKVMNVVRGNSEMTEELTSQERNILDLIRLGKTNKEIAEELFIAEKTVRNYVSRIMRKINVSNRTEAAIYWSKQKSLK</sequence>
<dbReference type="SMART" id="SM00421">
    <property type="entry name" value="HTH_LUXR"/>
    <property type="match status" value="1"/>
</dbReference>